<feature type="region of interest" description="Disordered" evidence="6">
    <location>
        <begin position="1"/>
        <end position="39"/>
    </location>
</feature>
<comment type="caution">
    <text evidence="7">The sequence shown here is derived from an EMBL/GenBank/DDBJ whole genome shotgun (WGS) entry which is preliminary data.</text>
</comment>
<dbReference type="GO" id="GO:0005634">
    <property type="term" value="C:nucleus"/>
    <property type="evidence" value="ECO:0007669"/>
    <property type="project" value="UniProtKB-SubCell"/>
</dbReference>
<feature type="region of interest" description="Disordered" evidence="6">
    <location>
        <begin position="154"/>
        <end position="176"/>
    </location>
</feature>
<dbReference type="SUPFAM" id="SSF54171">
    <property type="entry name" value="DNA-binding domain"/>
    <property type="match status" value="1"/>
</dbReference>
<comment type="subcellular location">
    <subcellularLocation>
        <location evidence="1">Nucleus</location>
    </subcellularLocation>
</comment>
<reference evidence="7 8" key="1">
    <citation type="submission" date="2019-11" db="EMBL/GenBank/DDBJ databases">
        <title>Whole genome sequence of Oryza granulata.</title>
        <authorList>
            <person name="Li W."/>
        </authorList>
    </citation>
    <scope>NUCLEOTIDE SEQUENCE [LARGE SCALE GENOMIC DNA]</scope>
    <source>
        <strain evidence="8">cv. Menghai</strain>
        <tissue evidence="7">Leaf</tissue>
    </source>
</reference>
<dbReference type="InterPro" id="IPR016177">
    <property type="entry name" value="DNA-bd_dom_sf"/>
</dbReference>
<dbReference type="EMBL" id="SPHZ02000008">
    <property type="protein sequence ID" value="KAF0903051.1"/>
    <property type="molecule type" value="Genomic_DNA"/>
</dbReference>
<evidence type="ECO:0000256" key="2">
    <source>
        <dbReference type="ARBA" id="ARBA00023015"/>
    </source>
</evidence>
<dbReference type="AlphaFoldDB" id="A0A6G1CSJ8"/>
<evidence type="ECO:0008006" key="9">
    <source>
        <dbReference type="Google" id="ProtNLM"/>
    </source>
</evidence>
<gene>
    <name evidence="7" type="ORF">E2562_024042</name>
</gene>
<feature type="non-terminal residue" evidence="7">
    <location>
        <position position="176"/>
    </location>
</feature>
<dbReference type="Gene3D" id="3.30.890.10">
    <property type="entry name" value="Methyl-cpg-binding Protein 2, Chain A"/>
    <property type="match status" value="1"/>
</dbReference>
<keyword evidence="5" id="KW-0539">Nucleus</keyword>
<keyword evidence="8" id="KW-1185">Reference proteome</keyword>
<evidence type="ECO:0000256" key="1">
    <source>
        <dbReference type="ARBA" id="ARBA00004123"/>
    </source>
</evidence>
<evidence type="ECO:0000256" key="4">
    <source>
        <dbReference type="ARBA" id="ARBA00023163"/>
    </source>
</evidence>
<dbReference type="Proteomes" id="UP000479710">
    <property type="component" value="Unassembled WGS sequence"/>
</dbReference>
<dbReference type="OrthoDB" id="10072024at2759"/>
<evidence type="ECO:0000256" key="3">
    <source>
        <dbReference type="ARBA" id="ARBA00023125"/>
    </source>
</evidence>
<organism evidence="7 8">
    <name type="scientific">Oryza meyeriana var. granulata</name>
    <dbReference type="NCBI Taxonomy" id="110450"/>
    <lineage>
        <taxon>Eukaryota</taxon>
        <taxon>Viridiplantae</taxon>
        <taxon>Streptophyta</taxon>
        <taxon>Embryophyta</taxon>
        <taxon>Tracheophyta</taxon>
        <taxon>Spermatophyta</taxon>
        <taxon>Magnoliopsida</taxon>
        <taxon>Liliopsida</taxon>
        <taxon>Poales</taxon>
        <taxon>Poaceae</taxon>
        <taxon>BOP clade</taxon>
        <taxon>Oryzoideae</taxon>
        <taxon>Oryzeae</taxon>
        <taxon>Oryzinae</taxon>
        <taxon>Oryza</taxon>
        <taxon>Oryza meyeriana</taxon>
    </lineage>
</organism>
<keyword evidence="2" id="KW-0805">Transcription regulation</keyword>
<proteinExistence type="predicted"/>
<feature type="compositionally biased region" description="Polar residues" evidence="6">
    <location>
        <begin position="60"/>
        <end position="71"/>
    </location>
</feature>
<sequence>MDKKPSGLPSPTGGKNKGLAIVGANPWSSSDSSDGIRILSGTGRDEARLGYITSPHQRDTNSGTPSWSSGKKLQVKRNMAIPESWKVHPRKDEVDPDGWTIEVRMRNNLKTKDKYYHHKDYNYTFRSRPEVQFFLDSGMVIVNKVPRILPKISADPSVPSSGHGRSCTTRTMTLNS</sequence>
<evidence type="ECO:0000313" key="8">
    <source>
        <dbReference type="Proteomes" id="UP000479710"/>
    </source>
</evidence>
<keyword evidence="4" id="KW-0804">Transcription</keyword>
<evidence type="ECO:0000313" key="7">
    <source>
        <dbReference type="EMBL" id="KAF0903051.1"/>
    </source>
</evidence>
<evidence type="ECO:0000256" key="6">
    <source>
        <dbReference type="SAM" id="MobiDB-lite"/>
    </source>
</evidence>
<dbReference type="GO" id="GO:0003677">
    <property type="term" value="F:DNA binding"/>
    <property type="evidence" value="ECO:0007669"/>
    <property type="project" value="UniProtKB-KW"/>
</dbReference>
<accession>A0A6G1CSJ8</accession>
<name>A0A6G1CSJ8_9ORYZ</name>
<feature type="compositionally biased region" description="Polar residues" evidence="6">
    <location>
        <begin position="166"/>
        <end position="176"/>
    </location>
</feature>
<feature type="region of interest" description="Disordered" evidence="6">
    <location>
        <begin position="51"/>
        <end position="72"/>
    </location>
</feature>
<protein>
    <recommendedName>
        <fullName evidence="9">MBD domain-containing protein</fullName>
    </recommendedName>
</protein>
<keyword evidence="3" id="KW-0238">DNA-binding</keyword>
<evidence type="ECO:0000256" key="5">
    <source>
        <dbReference type="ARBA" id="ARBA00023242"/>
    </source>
</evidence>